<dbReference type="Proteomes" id="UP001579974">
    <property type="component" value="Unassembled WGS sequence"/>
</dbReference>
<evidence type="ECO:0000313" key="2">
    <source>
        <dbReference type="Proteomes" id="UP001579974"/>
    </source>
</evidence>
<name>A0ABV5AHH3_9BACL</name>
<evidence type="ECO:0000313" key="1">
    <source>
        <dbReference type="EMBL" id="MFB5191709.1"/>
    </source>
</evidence>
<reference evidence="1 2" key="1">
    <citation type="journal article" date="2024" name="Int. J. Mol. Sci.">
        <title>Exploration of Alicyclobacillus spp. Genome in Search of Antibiotic Resistance.</title>
        <authorList>
            <person name="Bucka-Kolendo J."/>
            <person name="Kiousi D.E."/>
            <person name="Dekowska A."/>
            <person name="Mikolajczuk-Szczyrba A."/>
            <person name="Karadedos D.M."/>
            <person name="Michael P."/>
            <person name="Galanis A."/>
            <person name="Sokolowska B."/>
        </authorList>
    </citation>
    <scope>NUCLEOTIDE SEQUENCE [LARGE SCALE GENOMIC DNA]</scope>
    <source>
        <strain evidence="1 2">KKP 3000</strain>
    </source>
</reference>
<dbReference type="RefSeq" id="WP_275474151.1">
    <property type="nucleotide sequence ID" value="NZ_CP162940.1"/>
</dbReference>
<dbReference type="EMBL" id="JBDXSU010000013">
    <property type="protein sequence ID" value="MFB5191709.1"/>
    <property type="molecule type" value="Genomic_DNA"/>
</dbReference>
<organism evidence="1 2">
    <name type="scientific">Alicyclobacillus fastidiosus</name>
    <dbReference type="NCBI Taxonomy" id="392011"/>
    <lineage>
        <taxon>Bacteria</taxon>
        <taxon>Bacillati</taxon>
        <taxon>Bacillota</taxon>
        <taxon>Bacilli</taxon>
        <taxon>Bacillales</taxon>
        <taxon>Alicyclobacillaceae</taxon>
        <taxon>Alicyclobacillus</taxon>
    </lineage>
</organism>
<keyword evidence="2" id="KW-1185">Reference proteome</keyword>
<protein>
    <submittedName>
        <fullName evidence="1">Uncharacterized protein</fullName>
    </submittedName>
</protein>
<proteinExistence type="predicted"/>
<accession>A0ABV5AHH3</accession>
<sequence length="137" mass="15846">MSSQTWFNHMQAAFPNWTMFDSSGNNFYMTRDLLSTDGTPIMIGIAENVSYVLRHKDSGRFVAFAEWDVQNDADDVTGVERAYDVPELFQPLYLIDDRNGELYEAQGGVARLFDEETRQYIRSSMLAFLDAYRNNWS</sequence>
<comment type="caution">
    <text evidence="1">The sequence shown here is derived from an EMBL/GenBank/DDBJ whole genome shotgun (WGS) entry which is preliminary data.</text>
</comment>
<gene>
    <name evidence="1" type="ORF">KKP3000_000486</name>
</gene>